<dbReference type="EMBL" id="CADCXU010011826">
    <property type="protein sequence ID" value="CAB0001954.1"/>
    <property type="molecule type" value="Genomic_DNA"/>
</dbReference>
<sequence>MVGTSWRLTKRVLPVREETSRGYWRKGARCYGSSTPRSHPPIRRGHLSTSAFSRTALFKQL</sequence>
<name>A0A6H5GEN9_9HEMI</name>
<gene>
    <name evidence="1" type="ORF">NTEN_LOCUS7741</name>
</gene>
<evidence type="ECO:0000313" key="1">
    <source>
        <dbReference type="EMBL" id="CAB0001954.1"/>
    </source>
</evidence>
<accession>A0A6H5GEN9</accession>
<organism evidence="1 2">
    <name type="scientific">Nesidiocoris tenuis</name>
    <dbReference type="NCBI Taxonomy" id="355587"/>
    <lineage>
        <taxon>Eukaryota</taxon>
        <taxon>Metazoa</taxon>
        <taxon>Ecdysozoa</taxon>
        <taxon>Arthropoda</taxon>
        <taxon>Hexapoda</taxon>
        <taxon>Insecta</taxon>
        <taxon>Pterygota</taxon>
        <taxon>Neoptera</taxon>
        <taxon>Paraneoptera</taxon>
        <taxon>Hemiptera</taxon>
        <taxon>Heteroptera</taxon>
        <taxon>Panheteroptera</taxon>
        <taxon>Cimicomorpha</taxon>
        <taxon>Miridae</taxon>
        <taxon>Dicyphina</taxon>
        <taxon>Nesidiocoris</taxon>
    </lineage>
</organism>
<reference evidence="1 2" key="1">
    <citation type="submission" date="2020-02" db="EMBL/GenBank/DDBJ databases">
        <authorList>
            <person name="Ferguson B K."/>
        </authorList>
    </citation>
    <scope>NUCLEOTIDE SEQUENCE [LARGE SCALE GENOMIC DNA]</scope>
</reference>
<dbReference type="Proteomes" id="UP000479000">
    <property type="component" value="Unassembled WGS sequence"/>
</dbReference>
<proteinExistence type="predicted"/>
<dbReference type="AlphaFoldDB" id="A0A6H5GEN9"/>
<keyword evidence="2" id="KW-1185">Reference proteome</keyword>
<protein>
    <submittedName>
        <fullName evidence="1">Uncharacterized protein</fullName>
    </submittedName>
</protein>
<evidence type="ECO:0000313" key="2">
    <source>
        <dbReference type="Proteomes" id="UP000479000"/>
    </source>
</evidence>